<dbReference type="Proteomes" id="UP001165121">
    <property type="component" value="Unassembled WGS sequence"/>
</dbReference>
<protein>
    <submittedName>
        <fullName evidence="1">Unnamed protein product</fullName>
    </submittedName>
</protein>
<dbReference type="EMBL" id="BSXT01001194">
    <property type="protein sequence ID" value="GMF39846.1"/>
    <property type="molecule type" value="Genomic_DNA"/>
</dbReference>
<gene>
    <name evidence="1" type="ORF">Pfra01_001200600</name>
</gene>
<evidence type="ECO:0000313" key="2">
    <source>
        <dbReference type="Proteomes" id="UP001165121"/>
    </source>
</evidence>
<organism evidence="1 2">
    <name type="scientific">Phytophthora fragariaefolia</name>
    <dbReference type="NCBI Taxonomy" id="1490495"/>
    <lineage>
        <taxon>Eukaryota</taxon>
        <taxon>Sar</taxon>
        <taxon>Stramenopiles</taxon>
        <taxon>Oomycota</taxon>
        <taxon>Peronosporomycetes</taxon>
        <taxon>Peronosporales</taxon>
        <taxon>Peronosporaceae</taxon>
        <taxon>Phytophthora</taxon>
    </lineage>
</organism>
<comment type="caution">
    <text evidence="1">The sequence shown here is derived from an EMBL/GenBank/DDBJ whole genome shotgun (WGS) entry which is preliminary data.</text>
</comment>
<sequence length="168" mass="19099">MPHQLVLLSEGDVVNSYQVYHAFGHINHHLPRLKGAVTPEKIAEPLDVFYASLKEKCKNKENGMKRGLIEVDDVAEWLVGPTEGEEAQVHATYGMRCLLQCVVVKRTPYYLVDWERTLEPTENLTKDLVALSNRERCVLVRKTLIEDEEVVDNSLDDSSDAYTEKTKA</sequence>
<evidence type="ECO:0000313" key="1">
    <source>
        <dbReference type="EMBL" id="GMF39846.1"/>
    </source>
</evidence>
<proteinExistence type="predicted"/>
<dbReference type="OrthoDB" id="102625at2759"/>
<dbReference type="AlphaFoldDB" id="A0A9W7CRT0"/>
<reference evidence="1" key="1">
    <citation type="submission" date="2023-04" db="EMBL/GenBank/DDBJ databases">
        <title>Phytophthora fragariaefolia NBRC 109709.</title>
        <authorList>
            <person name="Ichikawa N."/>
            <person name="Sato H."/>
            <person name="Tonouchi N."/>
        </authorList>
    </citation>
    <scope>NUCLEOTIDE SEQUENCE</scope>
    <source>
        <strain evidence="1">NBRC 109709</strain>
    </source>
</reference>
<name>A0A9W7CRT0_9STRA</name>
<accession>A0A9W7CRT0</accession>
<keyword evidence="2" id="KW-1185">Reference proteome</keyword>